<accession>A0AAW8B434</accession>
<keyword evidence="1" id="KW-0472">Membrane</keyword>
<evidence type="ECO:0000313" key="2">
    <source>
        <dbReference type="EMBL" id="MDP1521177.1"/>
    </source>
</evidence>
<evidence type="ECO:0008006" key="4">
    <source>
        <dbReference type="Google" id="ProtNLM"/>
    </source>
</evidence>
<keyword evidence="3" id="KW-1185">Reference proteome</keyword>
<reference evidence="2" key="1">
    <citation type="journal article" date="2010" name="Int. J. Syst. Evol. Microbiol.">
        <title>Porticoccus litoralis gen. nov., sp. nov., a gammaproteobacterium isolated from the Yellow Sea.</title>
        <authorList>
            <person name="Oh H.M."/>
            <person name="Kim H."/>
            <person name="Kim K.M."/>
            <person name="Min G.S."/>
            <person name="Cho J.C."/>
        </authorList>
    </citation>
    <scope>NUCLEOTIDE SEQUENCE</scope>
    <source>
        <strain evidence="2">DSM 25064</strain>
    </source>
</reference>
<keyword evidence="1" id="KW-1133">Transmembrane helix</keyword>
<proteinExistence type="predicted"/>
<comment type="caution">
    <text evidence="2">The sequence shown here is derived from an EMBL/GenBank/DDBJ whole genome shotgun (WGS) entry which is preliminary data.</text>
</comment>
<protein>
    <recommendedName>
        <fullName evidence="4">YqzM family protein</fullName>
    </recommendedName>
</protein>
<dbReference type="EMBL" id="JAUUUU010000005">
    <property type="protein sequence ID" value="MDP1521177.1"/>
    <property type="molecule type" value="Genomic_DNA"/>
</dbReference>
<dbReference type="AlphaFoldDB" id="A0AAW8B434"/>
<dbReference type="RefSeq" id="WP_305170841.1">
    <property type="nucleotide sequence ID" value="NZ_JAUUUU010000005.1"/>
</dbReference>
<dbReference type="Proteomes" id="UP001178354">
    <property type="component" value="Unassembled WGS sequence"/>
</dbReference>
<evidence type="ECO:0000313" key="3">
    <source>
        <dbReference type="Proteomes" id="UP001178354"/>
    </source>
</evidence>
<feature type="transmembrane region" description="Helical" evidence="1">
    <location>
        <begin position="22"/>
        <end position="40"/>
    </location>
</feature>
<reference evidence="2" key="2">
    <citation type="submission" date="2023-08" db="EMBL/GenBank/DDBJ databases">
        <authorList>
            <person name="Luo J."/>
        </authorList>
    </citation>
    <scope>NUCLEOTIDE SEQUENCE</scope>
    <source>
        <strain evidence="2">DSM 25064</strain>
    </source>
</reference>
<keyword evidence="1" id="KW-0812">Transmembrane</keyword>
<organism evidence="2 3">
    <name type="scientific">Porticoccus litoralis</name>
    <dbReference type="NCBI Taxonomy" id="434086"/>
    <lineage>
        <taxon>Bacteria</taxon>
        <taxon>Pseudomonadati</taxon>
        <taxon>Pseudomonadota</taxon>
        <taxon>Gammaproteobacteria</taxon>
        <taxon>Cellvibrionales</taxon>
        <taxon>Porticoccaceae</taxon>
        <taxon>Porticoccus</taxon>
    </lineage>
</organism>
<gene>
    <name evidence="2" type="ORF">Q8A57_09375</name>
</gene>
<sequence>MNNQVDAVMEAEKNDGDSCADAIAAIATVCLFVATVIFWLSNQ</sequence>
<name>A0AAW8B434_9GAMM</name>
<evidence type="ECO:0000256" key="1">
    <source>
        <dbReference type="SAM" id="Phobius"/>
    </source>
</evidence>